<evidence type="ECO:0000313" key="3">
    <source>
        <dbReference type="Proteomes" id="UP000606786"/>
    </source>
</evidence>
<reference evidence="2" key="1">
    <citation type="submission" date="2020-11" db="EMBL/GenBank/DDBJ databases">
        <authorList>
            <person name="Whitehead M."/>
        </authorList>
    </citation>
    <scope>NUCLEOTIDE SEQUENCE</scope>
    <source>
        <strain evidence="2">EGII</strain>
    </source>
</reference>
<organism evidence="2 3">
    <name type="scientific">Ceratitis capitata</name>
    <name type="common">Mediterranean fruit fly</name>
    <name type="synonym">Tephritis capitata</name>
    <dbReference type="NCBI Taxonomy" id="7213"/>
    <lineage>
        <taxon>Eukaryota</taxon>
        <taxon>Metazoa</taxon>
        <taxon>Ecdysozoa</taxon>
        <taxon>Arthropoda</taxon>
        <taxon>Hexapoda</taxon>
        <taxon>Insecta</taxon>
        <taxon>Pterygota</taxon>
        <taxon>Neoptera</taxon>
        <taxon>Endopterygota</taxon>
        <taxon>Diptera</taxon>
        <taxon>Brachycera</taxon>
        <taxon>Muscomorpha</taxon>
        <taxon>Tephritoidea</taxon>
        <taxon>Tephritidae</taxon>
        <taxon>Ceratitis</taxon>
        <taxon>Ceratitis</taxon>
    </lineage>
</organism>
<proteinExistence type="predicted"/>
<name>A0A811UCV5_CERCA</name>
<evidence type="ECO:0000313" key="2">
    <source>
        <dbReference type="EMBL" id="CAD6996420.1"/>
    </source>
</evidence>
<dbReference type="EMBL" id="CAJHJT010000001">
    <property type="protein sequence ID" value="CAD6996420.1"/>
    <property type="molecule type" value="Genomic_DNA"/>
</dbReference>
<dbReference type="Proteomes" id="UP000606786">
    <property type="component" value="Unassembled WGS sequence"/>
</dbReference>
<feature type="transmembrane region" description="Helical" evidence="1">
    <location>
        <begin position="13"/>
        <end position="33"/>
    </location>
</feature>
<keyword evidence="1" id="KW-0812">Transmembrane</keyword>
<comment type="caution">
    <text evidence="2">The sequence shown here is derived from an EMBL/GenBank/DDBJ whole genome shotgun (WGS) entry which is preliminary data.</text>
</comment>
<accession>A0A811UCV5</accession>
<keyword evidence="1" id="KW-0472">Membrane</keyword>
<sequence length="123" mass="13353">MAPTDTRACTTSAVIHLLYLAFAICLGSYCGMIKRISRINDDQFSEKGNSLGAHNTPAATYGRCRNEIFIPLYTSAEGCTLEGILSSFLECDFGHRPARHQEASSHTGSAFTKGLFQLGVECL</sequence>
<keyword evidence="1" id="KW-1133">Transmembrane helix</keyword>
<evidence type="ECO:0000256" key="1">
    <source>
        <dbReference type="SAM" id="Phobius"/>
    </source>
</evidence>
<gene>
    <name evidence="2" type="ORF">CCAP1982_LOCUS5093</name>
</gene>
<keyword evidence="3" id="KW-1185">Reference proteome</keyword>
<dbReference type="AlphaFoldDB" id="A0A811UCV5"/>
<protein>
    <submittedName>
        <fullName evidence="2">(Mediterranean fruit fly) hypothetical protein</fullName>
    </submittedName>
</protein>